<sequence>MRTENRRQCHNGVVKKNDHGTTGTSESFRIRGSIPDIPRETRWDRLWRPFWAIPAASVVAALVFGFLLPTWERGLSDAALKFVFEGGPDAAREVLGTIAASTISVTGLIFSITLVVLQLVSSQFSPRMLNGFLRNRIVQATLAMFLGTFVFSLTVIRYVWSEDEDITGFVPRASVSVAFLLVLGCLGLFLAFIRLITFSMRVANAISEIGEETMALAARIYPVQSDDAGPVQGPGWSPRPGDPREEIRVGSHGSLVWIDYRKLVSWSTEHQAVITVDRPVGDFLVEGQPLLRVWWDGELSDRDRRVLHSAIEVRTERELHQDVAFGLRQLVDIADRALSPGINDPATAAQCVQEIHRIFRYLVTVIEPSPYIADDDGRVRVVHQPQRIADMLYEVIREIHLYGADSAMIPRLLRTMVEDLVTAAADHSLPAVERARGILDDETDEDRDSDTANV</sequence>
<keyword evidence="2" id="KW-0812">Transmembrane</keyword>
<evidence type="ECO:0008006" key="4">
    <source>
        <dbReference type="Google" id="ProtNLM"/>
    </source>
</evidence>
<dbReference type="KEGG" id="cgt:cgR_0564"/>
<feature type="transmembrane region" description="Helical" evidence="2">
    <location>
        <begin position="137"/>
        <end position="160"/>
    </location>
</feature>
<evidence type="ECO:0000256" key="1">
    <source>
        <dbReference type="SAM" id="MobiDB-lite"/>
    </source>
</evidence>
<feature type="transmembrane region" description="Helical" evidence="2">
    <location>
        <begin position="172"/>
        <end position="193"/>
    </location>
</feature>
<dbReference type="Pfam" id="PF10011">
    <property type="entry name" value="DUF2254"/>
    <property type="match status" value="1"/>
</dbReference>
<keyword evidence="2" id="KW-1133">Transmembrane helix</keyword>
<organism evidence="3">
    <name type="scientific">Corynebacterium glutamicum (strain R)</name>
    <dbReference type="NCBI Taxonomy" id="340322"/>
    <lineage>
        <taxon>Bacteria</taxon>
        <taxon>Bacillati</taxon>
        <taxon>Actinomycetota</taxon>
        <taxon>Actinomycetes</taxon>
        <taxon>Mycobacteriales</taxon>
        <taxon>Corynebacteriaceae</taxon>
        <taxon>Corynebacterium</taxon>
    </lineage>
</organism>
<feature type="region of interest" description="Disordered" evidence="1">
    <location>
        <begin position="1"/>
        <end position="26"/>
    </location>
</feature>
<dbReference type="Proteomes" id="UP000006698">
    <property type="component" value="Chromosome"/>
</dbReference>
<keyword evidence="2" id="KW-0472">Membrane</keyword>
<dbReference type="EMBL" id="AP009044">
    <property type="protein sequence ID" value="BAF53532.1"/>
    <property type="molecule type" value="Genomic_DNA"/>
</dbReference>
<feature type="transmembrane region" description="Helical" evidence="2">
    <location>
        <begin position="49"/>
        <end position="68"/>
    </location>
</feature>
<feature type="transmembrane region" description="Helical" evidence="2">
    <location>
        <begin position="94"/>
        <end position="117"/>
    </location>
</feature>
<gene>
    <name evidence="3" type="ordered locus">cgR_0564</name>
</gene>
<evidence type="ECO:0000256" key="2">
    <source>
        <dbReference type="SAM" id="Phobius"/>
    </source>
</evidence>
<feature type="region of interest" description="Disordered" evidence="1">
    <location>
        <begin position="435"/>
        <end position="454"/>
    </location>
</feature>
<name>A0AB72V8F0_CORGB</name>
<evidence type="ECO:0000313" key="3">
    <source>
        <dbReference type="EMBL" id="BAF53532.1"/>
    </source>
</evidence>
<accession>A0AB72V8F0</accession>
<reference evidence="3" key="1">
    <citation type="journal article" date="2007" name="Microbiology">
        <title>Comparative analysis of the Corynebacterium glutamicum group and complete genome sequence of strain R.</title>
        <authorList>
            <person name="Yukawa H."/>
            <person name="Omumasaba C.A."/>
            <person name="Nonaka H."/>
            <person name="Kos P."/>
            <person name="Okai N."/>
            <person name="Suzuki N."/>
            <person name="Suda M."/>
            <person name="Tsuge Y."/>
            <person name="Watanabe J."/>
            <person name="Ikeda Y."/>
            <person name="Vertes A.A."/>
            <person name="Inui M."/>
        </authorList>
    </citation>
    <scope>NUCLEOTIDE SEQUENCE</scope>
    <source>
        <strain evidence="3">R</strain>
    </source>
</reference>
<dbReference type="InterPro" id="IPR018723">
    <property type="entry name" value="DUF2254_membrane"/>
</dbReference>
<proteinExistence type="predicted"/>
<protein>
    <recommendedName>
        <fullName evidence="4">DUF2254 domain-containing protein</fullName>
    </recommendedName>
</protein>
<dbReference type="AlphaFoldDB" id="A0AB72V8F0"/>